<feature type="region of interest" description="Disordered" evidence="1">
    <location>
        <begin position="188"/>
        <end position="246"/>
    </location>
</feature>
<evidence type="ECO:0000313" key="3">
    <source>
        <dbReference type="Proteomes" id="UP001055219"/>
    </source>
</evidence>
<proteinExistence type="predicted"/>
<sequence length="710" mass="80383">METPVDTENAQPCKSTPLREPKQRPPAGDVMPNKLFSGVESTSLNPYKLLHKIDRRESLPSHLVVDSSIRDAQLAACSTRLPHAGSQGSTRSDSDQISPMTYTGKFSMDPIRDLSQFGQENPRAPPSPDLDALFNEVFDYPALLGEPVHWPQHAYSYTQQPQHQHLSKLVTEFPSRDALEARFYRMSPSFGSDNATTSPTYSGHSSPPDLIQGGSTSPSEHSDHELPEYHDRPSRHASRSPKGYRAHRDEDWAYPVHGSHKPSRRELVHHKVRGPIPGGATGPIDQGPGPKLPSGRTPAKRPRQLENPDQTADVRKSGACLPCRVSKTRCHENGVCPACRKAFPEHSHLVCARKSLSELWPIIGQGPDIWSRNPKKEAAFCAEARPRIFTGVVKPIKVFFSTKPSVDSPFFHAYVQPYRWRDEDGNNPIEKVSLSSASGQLVDHSQLQQWVEAQIYHERDHAFPSAVQRFLMDYANEGRGLPQHRLVCLIHRMGCFYRIWKTSSFGCRDPSGRVSVLPISVQAQLRHIAMKAIHSIEGDILRQLDNLTTAAHQPKQDDRLALWAGLWQLMLFYRDLTASSWDWLSRVADPRSSHPLYARVQYLSDGFFPLLATFYHYQFRTKKSLEVSLDWLRSPKYSGSRYKAIEHSGRILLDSRKHFLQSLQSSQNEIDRRLCVFVVNHELKKLNARRRAPKSSKSRGAEDDCDDDYE</sequence>
<feature type="compositionally biased region" description="Basic and acidic residues" evidence="1">
    <location>
        <begin position="220"/>
        <end position="234"/>
    </location>
</feature>
<reference evidence="2" key="2">
    <citation type="submission" date="2022-07" db="EMBL/GenBank/DDBJ databases">
        <authorList>
            <person name="Goncalves M.F.M."/>
            <person name="Hilario S."/>
            <person name="Van De Peer Y."/>
            <person name="Esteves A.C."/>
            <person name="Alves A."/>
        </authorList>
    </citation>
    <scope>NUCLEOTIDE SEQUENCE</scope>
    <source>
        <strain evidence="2">MUM 19.33</strain>
    </source>
</reference>
<reference evidence="2" key="1">
    <citation type="journal article" date="2021" name="J Fungi (Basel)">
        <title>Genomic and Metabolomic Analyses of the Marine Fungus Emericellopsis cladophorae: Insights into Saltwater Adaptability Mechanisms and Its Biosynthetic Potential.</title>
        <authorList>
            <person name="Goncalves M.F.M."/>
            <person name="Hilario S."/>
            <person name="Van de Peer Y."/>
            <person name="Esteves A.C."/>
            <person name="Alves A."/>
        </authorList>
    </citation>
    <scope>NUCLEOTIDE SEQUENCE</scope>
    <source>
        <strain evidence="2">MUM 19.33</strain>
    </source>
</reference>
<dbReference type="Proteomes" id="UP001055219">
    <property type="component" value="Unassembled WGS sequence"/>
</dbReference>
<feature type="compositionally biased region" description="Polar residues" evidence="1">
    <location>
        <begin position="86"/>
        <end position="101"/>
    </location>
</feature>
<feature type="region of interest" description="Disordered" evidence="1">
    <location>
        <begin position="80"/>
        <end position="105"/>
    </location>
</feature>
<dbReference type="AlphaFoldDB" id="A0A9Q0BHX5"/>
<feature type="region of interest" description="Disordered" evidence="1">
    <location>
        <begin position="272"/>
        <end position="313"/>
    </location>
</feature>
<keyword evidence="3" id="KW-1185">Reference proteome</keyword>
<organism evidence="2 3">
    <name type="scientific">Emericellopsis cladophorae</name>
    <dbReference type="NCBI Taxonomy" id="2686198"/>
    <lineage>
        <taxon>Eukaryota</taxon>
        <taxon>Fungi</taxon>
        <taxon>Dikarya</taxon>
        <taxon>Ascomycota</taxon>
        <taxon>Pezizomycotina</taxon>
        <taxon>Sordariomycetes</taxon>
        <taxon>Hypocreomycetidae</taxon>
        <taxon>Hypocreales</taxon>
        <taxon>Bionectriaceae</taxon>
        <taxon>Emericellopsis</taxon>
    </lineage>
</organism>
<feature type="compositionally biased region" description="Basic residues" evidence="1">
    <location>
        <begin position="688"/>
        <end position="697"/>
    </location>
</feature>
<feature type="compositionally biased region" description="Basic residues" evidence="1">
    <location>
        <begin position="235"/>
        <end position="245"/>
    </location>
</feature>
<dbReference type="GeneID" id="75832433"/>
<name>A0A9Q0BHX5_9HYPO</name>
<feature type="compositionally biased region" description="Polar residues" evidence="1">
    <location>
        <begin position="189"/>
        <end position="205"/>
    </location>
</feature>
<feature type="compositionally biased region" description="Polar residues" evidence="1">
    <location>
        <begin position="1"/>
        <end position="14"/>
    </location>
</feature>
<dbReference type="RefSeq" id="XP_051366472.1">
    <property type="nucleotide sequence ID" value="XM_051509581.1"/>
</dbReference>
<accession>A0A9Q0BHX5</accession>
<dbReference type="OrthoDB" id="5426982at2759"/>
<feature type="region of interest" description="Disordered" evidence="1">
    <location>
        <begin position="688"/>
        <end position="710"/>
    </location>
</feature>
<feature type="region of interest" description="Disordered" evidence="1">
    <location>
        <begin position="1"/>
        <end position="38"/>
    </location>
</feature>
<protein>
    <submittedName>
        <fullName evidence="2">Uncharacterized protein</fullName>
    </submittedName>
</protein>
<comment type="caution">
    <text evidence="2">The sequence shown here is derived from an EMBL/GenBank/DDBJ whole genome shotgun (WGS) entry which is preliminary data.</text>
</comment>
<evidence type="ECO:0000313" key="2">
    <source>
        <dbReference type="EMBL" id="KAI6785616.1"/>
    </source>
</evidence>
<gene>
    <name evidence="2" type="ORF">J7T54_005950</name>
</gene>
<dbReference type="EMBL" id="JAGIXG020000001">
    <property type="protein sequence ID" value="KAI6785616.1"/>
    <property type="molecule type" value="Genomic_DNA"/>
</dbReference>
<evidence type="ECO:0000256" key="1">
    <source>
        <dbReference type="SAM" id="MobiDB-lite"/>
    </source>
</evidence>